<proteinExistence type="predicted"/>
<feature type="region of interest" description="Disordered" evidence="1">
    <location>
        <begin position="277"/>
        <end position="300"/>
    </location>
</feature>
<feature type="compositionally biased region" description="Low complexity" evidence="1">
    <location>
        <begin position="284"/>
        <end position="298"/>
    </location>
</feature>
<dbReference type="PANTHER" id="PTHR33766">
    <property type="entry name" value="PROTEIN FAM181B"/>
    <property type="match status" value="1"/>
</dbReference>
<dbReference type="PANTHER" id="PTHR33766:SF2">
    <property type="entry name" value="PROTEIN FAM181B"/>
    <property type="match status" value="1"/>
</dbReference>
<evidence type="ECO:0000256" key="1">
    <source>
        <dbReference type="SAM" id="MobiDB-lite"/>
    </source>
</evidence>
<organism evidence="2 3">
    <name type="scientific">Elysia marginata</name>
    <dbReference type="NCBI Taxonomy" id="1093978"/>
    <lineage>
        <taxon>Eukaryota</taxon>
        <taxon>Metazoa</taxon>
        <taxon>Spiralia</taxon>
        <taxon>Lophotrochozoa</taxon>
        <taxon>Mollusca</taxon>
        <taxon>Gastropoda</taxon>
        <taxon>Heterobranchia</taxon>
        <taxon>Euthyneura</taxon>
        <taxon>Panpulmonata</taxon>
        <taxon>Sacoglossa</taxon>
        <taxon>Placobranchoidea</taxon>
        <taxon>Plakobranchidae</taxon>
        <taxon>Elysia</taxon>
    </lineage>
</organism>
<accession>A0AAV4IDZ4</accession>
<protein>
    <submittedName>
        <fullName evidence="2">Family with sequence similarity 181, member B</fullName>
    </submittedName>
</protein>
<feature type="region of interest" description="Disordered" evidence="1">
    <location>
        <begin position="119"/>
        <end position="153"/>
    </location>
</feature>
<feature type="compositionally biased region" description="Basic and acidic residues" evidence="1">
    <location>
        <begin position="119"/>
        <end position="132"/>
    </location>
</feature>
<feature type="region of interest" description="Disordered" evidence="1">
    <location>
        <begin position="50"/>
        <end position="96"/>
    </location>
</feature>
<sequence length="661" mass="72946">MASQDFLPCQQACGARPDLDTIIHDPETVNLLNFLDVAACSIKMALERPPRSRRKVNHRKYLQKQLKRRETSSGGKRADEKTSTSKRSRRQASQLGIQNKSLNALFDLKTLQKKMCEHLSTSEEDTSPKSARDATQPSACGEKTGAASFKKKKLPPSFFVEPAMRHGATEDHSTQHQCSMTPLHGSTTDRNIYEPLKIDALGVHQSLPSTDCWNVNHFGVNSGWYSDFDQRFSLEQNTHPHSPHSTLYEQASNRSSSLTSPSSFLCFFPSSSNSLDSDKDHPVQSPFLPSHQSSSSLPEDTLESILDHRELHDLLSGNSWADSGADIQGEDTSARRSFTLDLNGNPKTALATRDQGEVAQNHDYKEKQQGVWNSYVSNNQSVFGPSPESIGVAMVTPSPSPASTGVGSHTSPSWSPCVFADQESTVFPTQTGLTSHYDEMAPEQVQGFPYPSPSESKREYYAEITYTPLSPYSDTSSDMGTVASSVKSTDGLCTDRRMSSFSGVHEQYTPMQNIQHGTQPLPFQREAHFEQFHLQKISDADTVNPKPLISSSFSNEGLLIERNTRKSCHLARSQCKLSSANAQNSLASSNNPTQHSSICAAQHNADINLNNSTPQKLPLPCSTAEILSSASRELRDFSDKRTLRTLPRFPEAFSTHITSAR</sequence>
<keyword evidence="3" id="KW-1185">Reference proteome</keyword>
<feature type="compositionally biased region" description="Polar residues" evidence="1">
    <location>
        <begin position="235"/>
        <end position="251"/>
    </location>
</feature>
<comment type="caution">
    <text evidence="2">The sequence shown here is derived from an EMBL/GenBank/DDBJ whole genome shotgun (WGS) entry which is preliminary data.</text>
</comment>
<gene>
    <name evidence="2" type="ORF">ElyMa_001279600</name>
</gene>
<evidence type="ECO:0000313" key="3">
    <source>
        <dbReference type="Proteomes" id="UP000762676"/>
    </source>
</evidence>
<evidence type="ECO:0000313" key="2">
    <source>
        <dbReference type="EMBL" id="GFS08649.1"/>
    </source>
</evidence>
<name>A0AAV4IDZ4_9GAST</name>
<feature type="region of interest" description="Disordered" evidence="1">
    <location>
        <begin position="235"/>
        <end position="254"/>
    </location>
</feature>
<feature type="compositionally biased region" description="Basic and acidic residues" evidence="1">
    <location>
        <begin position="68"/>
        <end position="83"/>
    </location>
</feature>
<dbReference type="InterPro" id="IPR029359">
    <property type="entry name" value="FAM181"/>
</dbReference>
<dbReference type="AlphaFoldDB" id="A0AAV4IDZ4"/>
<dbReference type="Proteomes" id="UP000762676">
    <property type="component" value="Unassembled WGS sequence"/>
</dbReference>
<dbReference type="EMBL" id="BMAT01002529">
    <property type="protein sequence ID" value="GFS08649.1"/>
    <property type="molecule type" value="Genomic_DNA"/>
</dbReference>
<feature type="compositionally biased region" description="Basic residues" evidence="1">
    <location>
        <begin position="51"/>
        <end position="67"/>
    </location>
</feature>
<reference evidence="2 3" key="1">
    <citation type="journal article" date="2021" name="Elife">
        <title>Chloroplast acquisition without the gene transfer in kleptoplastic sea slugs, Plakobranchus ocellatus.</title>
        <authorList>
            <person name="Maeda T."/>
            <person name="Takahashi S."/>
            <person name="Yoshida T."/>
            <person name="Shimamura S."/>
            <person name="Takaki Y."/>
            <person name="Nagai Y."/>
            <person name="Toyoda A."/>
            <person name="Suzuki Y."/>
            <person name="Arimoto A."/>
            <person name="Ishii H."/>
            <person name="Satoh N."/>
            <person name="Nishiyama T."/>
            <person name="Hasebe M."/>
            <person name="Maruyama T."/>
            <person name="Minagawa J."/>
            <person name="Obokata J."/>
            <person name="Shigenobu S."/>
        </authorList>
    </citation>
    <scope>NUCLEOTIDE SEQUENCE [LARGE SCALE GENOMIC DNA]</scope>
</reference>